<evidence type="ECO:0000313" key="1">
    <source>
        <dbReference type="EMBL" id="BAJ03577.1"/>
    </source>
</evidence>
<dbReference type="Proteomes" id="UP000002350">
    <property type="component" value="Chromosome"/>
</dbReference>
<dbReference type="EMBL" id="AP011177">
    <property type="protein sequence ID" value="BAJ03577.1"/>
    <property type="molecule type" value="Genomic_DNA"/>
</dbReference>
<dbReference type="AlphaFoldDB" id="D4ZC32"/>
<dbReference type="HOGENOM" id="CLU_3398445_0_0_6"/>
<evidence type="ECO:0000313" key="2">
    <source>
        <dbReference type="Proteomes" id="UP000002350"/>
    </source>
</evidence>
<reference evidence="2" key="1">
    <citation type="journal article" date="2010" name="Mol. Biosyst.">
        <title>Complete genome sequence and comparative analysis of Shewanella violacea, a psychrophilic and piezophilic bacterium from deep sea floor sediments.</title>
        <authorList>
            <person name="Aono E."/>
            <person name="Baba T."/>
            <person name="Ara T."/>
            <person name="Nishi T."/>
            <person name="Nakamichi T."/>
            <person name="Inamoto E."/>
            <person name="Toyonaga H."/>
            <person name="Hasegawa M."/>
            <person name="Takai Y."/>
            <person name="Okumura Y."/>
            <person name="Baba M."/>
            <person name="Tomita M."/>
            <person name="Kato C."/>
            <person name="Oshima T."/>
            <person name="Nakasone K."/>
            <person name="Mori H."/>
        </authorList>
    </citation>
    <scope>NUCLEOTIDE SEQUENCE [LARGE SCALE GENOMIC DNA]</scope>
    <source>
        <strain evidence="2">JCM 10179 / CIP 106290 / LMG 19151 / DSS12</strain>
    </source>
</reference>
<protein>
    <submittedName>
        <fullName evidence="1">Uncharacterized protein</fullName>
    </submittedName>
</protein>
<sequence>MAWTVTGRASGEIATRLDFIESLCGAEDESA</sequence>
<gene>
    <name evidence="1" type="ordered locus">SVI_3606</name>
</gene>
<organism evidence="1 2">
    <name type="scientific">Shewanella violacea (strain JCM 10179 / CIP 106290 / LMG 19151 / DSS12)</name>
    <dbReference type="NCBI Taxonomy" id="637905"/>
    <lineage>
        <taxon>Bacteria</taxon>
        <taxon>Pseudomonadati</taxon>
        <taxon>Pseudomonadota</taxon>
        <taxon>Gammaproteobacteria</taxon>
        <taxon>Alteromonadales</taxon>
        <taxon>Shewanellaceae</taxon>
        <taxon>Shewanella</taxon>
    </lineage>
</organism>
<proteinExistence type="predicted"/>
<keyword evidence="2" id="KW-1185">Reference proteome</keyword>
<name>D4ZC32_SHEVD</name>
<dbReference type="KEGG" id="svo:SVI_3606"/>
<accession>D4ZC32</accession>